<protein>
    <submittedName>
        <fullName evidence="2">Transposase</fullName>
    </submittedName>
</protein>
<name>A0A0T5Z507_9GAMM</name>
<dbReference type="Proteomes" id="UP000051276">
    <property type="component" value="Unassembled WGS sequence"/>
</dbReference>
<dbReference type="InterPro" id="IPR038717">
    <property type="entry name" value="Tc1-like_DDE_dom"/>
</dbReference>
<organism evidence="2 3">
    <name type="scientific">endosymbiont of Ridgeia piscesae</name>
    <dbReference type="NCBI Taxonomy" id="54398"/>
    <lineage>
        <taxon>Bacteria</taxon>
        <taxon>Pseudomonadati</taxon>
        <taxon>Pseudomonadota</taxon>
        <taxon>Gammaproteobacteria</taxon>
        <taxon>sulfur-oxidizing symbionts</taxon>
    </lineage>
</organism>
<dbReference type="PANTHER" id="PTHR46564:SF1">
    <property type="entry name" value="TRANSPOSASE"/>
    <property type="match status" value="1"/>
</dbReference>
<feature type="non-terminal residue" evidence="2">
    <location>
        <position position="1"/>
    </location>
</feature>
<dbReference type="RefSeq" id="WP_158294854.1">
    <property type="nucleotide sequence ID" value="NZ_KQ557073.1"/>
</dbReference>
<gene>
    <name evidence="2" type="ORF">Ga0076813_12344</name>
</gene>
<dbReference type="InterPro" id="IPR047655">
    <property type="entry name" value="Transpos_IS630-like"/>
</dbReference>
<dbReference type="Pfam" id="PF13358">
    <property type="entry name" value="DDE_3"/>
    <property type="match status" value="1"/>
</dbReference>
<evidence type="ECO:0000313" key="3">
    <source>
        <dbReference type="Proteomes" id="UP000051276"/>
    </source>
</evidence>
<feature type="domain" description="Tc1-like transposase DDE" evidence="1">
    <location>
        <begin position="5"/>
        <end position="109"/>
    </location>
</feature>
<dbReference type="NCBIfam" id="NF033545">
    <property type="entry name" value="transpos_IS630"/>
    <property type="match status" value="1"/>
</dbReference>
<dbReference type="EMBL" id="LMXI01000460">
    <property type="protein sequence ID" value="KRT57835.1"/>
    <property type="molecule type" value="Genomic_DNA"/>
</dbReference>
<evidence type="ECO:0000313" key="2">
    <source>
        <dbReference type="EMBL" id="KRT57835.1"/>
    </source>
</evidence>
<proteinExistence type="predicted"/>
<dbReference type="AlphaFoldDB" id="A0A0T5Z507"/>
<dbReference type="GO" id="GO:0003676">
    <property type="term" value="F:nucleic acid binding"/>
    <property type="evidence" value="ECO:0007669"/>
    <property type="project" value="InterPro"/>
</dbReference>
<dbReference type="Gene3D" id="3.30.420.10">
    <property type="entry name" value="Ribonuclease H-like superfamily/Ribonuclease H"/>
    <property type="match status" value="1"/>
</dbReference>
<accession>A0A0T5Z507</accession>
<dbReference type="InterPro" id="IPR036397">
    <property type="entry name" value="RNaseH_sf"/>
</dbReference>
<sequence>LFRSGLKVISAISPRGNMRFSFIEDKMNSKKFIQFLKKLHKDAGKPILVVLDNARYHHSKETQGYVEKQNGEVQLVFLPAYSPELNPDEQVWNHAKAQLSKCSIFNKEDMKRCMISILRSIQKRTSLIKSFFRMSDTKYILASSKIDCQYFRND</sequence>
<comment type="caution">
    <text evidence="2">The sequence shown here is derived from an EMBL/GenBank/DDBJ whole genome shotgun (WGS) entry which is preliminary data.</text>
</comment>
<reference evidence="2 3" key="1">
    <citation type="submission" date="2015-11" db="EMBL/GenBank/DDBJ databases">
        <title>The genome of Candidatus Endoriftia persephone in Ridgeia piscesae and population structure of the North Eastern Pacific vestimentiferan symbionts.</title>
        <authorList>
            <person name="Perez M."/>
            <person name="Juniper K.S."/>
        </authorList>
    </citation>
    <scope>NUCLEOTIDE SEQUENCE [LARGE SCALE GENOMIC DNA]</scope>
    <source>
        <strain evidence="2">Ind10</strain>
    </source>
</reference>
<dbReference type="PANTHER" id="PTHR46564">
    <property type="entry name" value="TRANSPOSASE"/>
    <property type="match status" value="1"/>
</dbReference>
<evidence type="ECO:0000259" key="1">
    <source>
        <dbReference type="Pfam" id="PF13358"/>
    </source>
</evidence>